<dbReference type="InterPro" id="IPR035368">
    <property type="entry name" value="Nrap_D3"/>
</dbReference>
<evidence type="ECO:0000256" key="6">
    <source>
        <dbReference type="SAM" id="MobiDB-lite"/>
    </source>
</evidence>
<dbReference type="Gene3D" id="3.30.70.3030">
    <property type="match status" value="1"/>
</dbReference>
<dbReference type="GO" id="GO:0006409">
    <property type="term" value="P:tRNA export from nucleus"/>
    <property type="evidence" value="ECO:0007669"/>
    <property type="project" value="TreeGrafter"/>
</dbReference>
<dbReference type="GO" id="GO:0032040">
    <property type="term" value="C:small-subunit processome"/>
    <property type="evidence" value="ECO:0007669"/>
    <property type="project" value="TreeGrafter"/>
</dbReference>
<feature type="domain" description="Nrap protein" evidence="9">
    <location>
        <begin position="530"/>
        <end position="676"/>
    </location>
</feature>
<evidence type="ECO:0000313" key="14">
    <source>
        <dbReference type="Proteomes" id="UP001274830"/>
    </source>
</evidence>
<name>A0AAE0WSC2_9PEZI</name>
<dbReference type="GO" id="GO:0032545">
    <property type="term" value="C:CURI complex"/>
    <property type="evidence" value="ECO:0007669"/>
    <property type="project" value="TreeGrafter"/>
</dbReference>
<dbReference type="GO" id="GO:0034456">
    <property type="term" value="C:UTP-C complex"/>
    <property type="evidence" value="ECO:0007669"/>
    <property type="project" value="TreeGrafter"/>
</dbReference>
<protein>
    <recommendedName>
        <fullName evidence="5">U3 small nucleolar RNA-associated protein 22</fullName>
    </recommendedName>
</protein>
<dbReference type="Pfam" id="PF17404">
    <property type="entry name" value="Nrap_D3"/>
    <property type="match status" value="1"/>
</dbReference>
<dbReference type="Pfam" id="PF17406">
    <property type="entry name" value="Nrap_D5"/>
    <property type="match status" value="1"/>
</dbReference>
<dbReference type="Gene3D" id="1.10.1410.10">
    <property type="match status" value="1"/>
</dbReference>
<evidence type="ECO:0000259" key="9">
    <source>
        <dbReference type="Pfam" id="PF17404"/>
    </source>
</evidence>
<evidence type="ECO:0000259" key="11">
    <source>
        <dbReference type="Pfam" id="PF17406"/>
    </source>
</evidence>
<dbReference type="GeneID" id="89959933"/>
<dbReference type="InterPro" id="IPR035370">
    <property type="entry name" value="Nrap_D5"/>
</dbReference>
<proteinExistence type="inferred from homology"/>
<dbReference type="AlphaFoldDB" id="A0AAE0WSC2"/>
<dbReference type="InterPro" id="IPR035082">
    <property type="entry name" value="Nrap_D1"/>
</dbReference>
<evidence type="ECO:0000313" key="13">
    <source>
        <dbReference type="EMBL" id="KAK3677175.1"/>
    </source>
</evidence>
<gene>
    <name evidence="13" type="primary">UTP22</name>
    <name evidence="13" type="ORF">LTR78_002713</name>
</gene>
<organism evidence="13 14">
    <name type="scientific">Recurvomyces mirabilis</name>
    <dbReference type="NCBI Taxonomy" id="574656"/>
    <lineage>
        <taxon>Eukaryota</taxon>
        <taxon>Fungi</taxon>
        <taxon>Dikarya</taxon>
        <taxon>Ascomycota</taxon>
        <taxon>Pezizomycotina</taxon>
        <taxon>Dothideomycetes</taxon>
        <taxon>Dothideomycetidae</taxon>
        <taxon>Mycosphaerellales</taxon>
        <taxon>Teratosphaeriaceae</taxon>
        <taxon>Recurvomyces</taxon>
    </lineage>
</organism>
<reference evidence="13" key="1">
    <citation type="submission" date="2023-07" db="EMBL/GenBank/DDBJ databases">
        <title>Black Yeasts Isolated from many extreme environments.</title>
        <authorList>
            <person name="Coleine C."/>
            <person name="Stajich J.E."/>
            <person name="Selbmann L."/>
        </authorList>
    </citation>
    <scope>NUCLEOTIDE SEQUENCE</scope>
    <source>
        <strain evidence="13">CCFEE 5485</strain>
    </source>
</reference>
<feature type="domain" description="Nrap protein" evidence="10">
    <location>
        <begin position="696"/>
        <end position="882"/>
    </location>
</feature>
<dbReference type="RefSeq" id="XP_064697336.1">
    <property type="nucleotide sequence ID" value="XM_064835401.1"/>
</dbReference>
<dbReference type="Pfam" id="PF03813">
    <property type="entry name" value="Nrap"/>
    <property type="match status" value="1"/>
</dbReference>
<dbReference type="Proteomes" id="UP001274830">
    <property type="component" value="Unassembled WGS sequence"/>
</dbReference>
<dbReference type="Pfam" id="PF17407">
    <property type="entry name" value="Nrap_D6"/>
    <property type="match status" value="1"/>
</dbReference>
<comment type="subcellular location">
    <subcellularLocation>
        <location evidence="1 5">Nucleus</location>
        <location evidence="1 5">Nucleolus</location>
    </subcellularLocation>
</comment>
<dbReference type="GO" id="GO:0003723">
    <property type="term" value="F:RNA binding"/>
    <property type="evidence" value="ECO:0007669"/>
    <property type="project" value="UniProtKB-KW"/>
</dbReference>
<dbReference type="EMBL" id="JAUTXT010000007">
    <property type="protein sequence ID" value="KAK3677175.1"/>
    <property type="molecule type" value="Genomic_DNA"/>
</dbReference>
<feature type="region of interest" description="Disordered" evidence="6">
    <location>
        <begin position="1"/>
        <end position="102"/>
    </location>
</feature>
<dbReference type="InterPro" id="IPR005554">
    <property type="entry name" value="NOL6/Upt22"/>
</dbReference>
<evidence type="ECO:0000256" key="5">
    <source>
        <dbReference type="RuleBase" id="RU364032"/>
    </source>
</evidence>
<evidence type="ECO:0000259" key="12">
    <source>
        <dbReference type="Pfam" id="PF17407"/>
    </source>
</evidence>
<dbReference type="InterPro" id="IPR035369">
    <property type="entry name" value="Nrap_D4"/>
</dbReference>
<keyword evidence="14" id="KW-1185">Reference proteome</keyword>
<feature type="domain" description="Nrap protein" evidence="7">
    <location>
        <begin position="237"/>
        <end position="378"/>
    </location>
</feature>
<feature type="domain" description="Nrap protein" evidence="8">
    <location>
        <begin position="384"/>
        <end position="525"/>
    </location>
</feature>
<keyword evidence="5" id="KW-0687">Ribonucleoprotein</keyword>
<dbReference type="Pfam" id="PF17403">
    <property type="entry name" value="Nrap_D2"/>
    <property type="match status" value="1"/>
</dbReference>
<keyword evidence="5" id="KW-0698">rRNA processing</keyword>
<dbReference type="GO" id="GO:0006364">
    <property type="term" value="P:rRNA processing"/>
    <property type="evidence" value="ECO:0007669"/>
    <property type="project" value="UniProtKB-KW"/>
</dbReference>
<feature type="compositionally biased region" description="Basic residues" evidence="6">
    <location>
        <begin position="1"/>
        <end position="11"/>
    </location>
</feature>
<accession>A0AAE0WSC2</accession>
<comment type="caution">
    <text evidence="13">The sequence shown here is derived from an EMBL/GenBank/DDBJ whole genome shotgun (WGS) entry which is preliminary data.</text>
</comment>
<evidence type="ECO:0000256" key="3">
    <source>
        <dbReference type="ARBA" id="ARBA00022884"/>
    </source>
</evidence>
<feature type="compositionally biased region" description="Acidic residues" evidence="6">
    <location>
        <begin position="61"/>
        <end position="92"/>
    </location>
</feature>
<sequence length="1172" mass="130215">MADRAMKRRKVEHTPSDDEADDASFASFGDGEDETAQEDSMAAEQRALPEDDERSLHQERIEDDLDSETEVIADETSDSGEDVDMVDDEDDEHSAHNAVVSKQDIKAKQNRNTSMAKKQVPSSAFTAGTFKSNMFKLQVDELLAQIRPRRGKREEAVDQALHALKTTFDSMEPVAPLSVSEARRKLLTTSKVSVPFPSPGPPKDAKYTLQHAKPAGINVVGSYPLKTNSRTDTVLKVDMMVAMPSALFQEKDYLNYRYFYKRAYYLACLAAAIQSAHRDTYEVQFSDFRGDQLKPVLVIVPKAPQSSVNDEIKPAAKWRINVMPCVNLDVFSASKLLPTKNCIRNTEQSSDLKPTPLYNSSLRSDMLLATYLEVIHGVAGRCEAFRDSCLLGATWLQQRGFGSGIADGGFGNFEWAALIASMLQGGGPNGKPLLSDGYSSYQLFKATLQALAVRDLSKQALVIAPGNIKPVGDGSPMVWDGARHHNILYKVTPWAYAQLRQEAKLTITTLGDQLYDGFDSTFITKKKDAMTRFDVSVNISLPKRSSPDQPEDIRVQLARMHDVLKRGLGDRTTLIALKPTLPPPWQLGMTKSESRPRVITLGFVVDPDNVHRTVDHGPSAEAKAEAAAFRTFWGDKAELRRFKDGSITESLIWAAGEDGQTILEQIVRHLLAKHFSLVTEGVSFSAKDFASLLRHGARTANFQPLLEAYKQMEMDVRGLEALPLSIRHIMPADGQLRYASIRPPGVAAAGEKGLPAQVTIQFEGSTRWPDDVVAIQRTKIAFLLKLSELLQEANGGITARIGLENQHEDILNQGFLDIVYESGAAFRMRIYHDREQTLLERQLKDNNLAPSVKEAAAQALAKHKRDYIRRPAQTQAISRMCTRYPALSGTIRLFKKWFSSHLLSNHIAEEVIELIAIRTFVQPWPWGVPSSVQTGFLRALHWLARWDWRAEPLIVDLSGNDELKLADGQGMRTRFEAWRKLDPSLNRIVLFAATNLDPDGTTWTDGHPQRVVAGRMTALARSACAHIEEQQSALQPASLFASSLSDYDFVLQLDTGRKRSKAVAYKNLELAAVDDDTSIGYNAAELFLYELESLYGSAILFFHGGQERSIIAGLWSPGTSQRNWKMNLPYSTIPSKSSKEVGIMAKVNREGILSDIARLGGDLIESIEVNAR</sequence>
<evidence type="ECO:0000259" key="10">
    <source>
        <dbReference type="Pfam" id="PF17405"/>
    </source>
</evidence>
<dbReference type="Pfam" id="PF17405">
    <property type="entry name" value="Nrap_D4"/>
    <property type="match status" value="1"/>
</dbReference>
<dbReference type="PANTHER" id="PTHR17972:SF0">
    <property type="entry name" value="NUCLEOLAR PROTEIN 6"/>
    <property type="match status" value="1"/>
</dbReference>
<keyword evidence="4 5" id="KW-0539">Nucleus</keyword>
<keyword evidence="5" id="KW-0690">Ribosome biogenesis</keyword>
<evidence type="ECO:0000259" key="7">
    <source>
        <dbReference type="Pfam" id="PF03813"/>
    </source>
</evidence>
<evidence type="ECO:0000259" key="8">
    <source>
        <dbReference type="Pfam" id="PF17403"/>
    </source>
</evidence>
<comment type="similarity">
    <text evidence="2 5">Belongs to the NRAP family.</text>
</comment>
<feature type="domain" description="Nrap protein" evidence="11">
    <location>
        <begin position="884"/>
        <end position="1041"/>
    </location>
</feature>
<dbReference type="PANTHER" id="PTHR17972">
    <property type="entry name" value="NUCLEOLAR RNA-ASSOCIATED PROTEIN"/>
    <property type="match status" value="1"/>
</dbReference>
<dbReference type="InterPro" id="IPR035371">
    <property type="entry name" value="Nrap_D6"/>
</dbReference>
<keyword evidence="3 5" id="KW-0694">RNA-binding</keyword>
<evidence type="ECO:0000256" key="2">
    <source>
        <dbReference type="ARBA" id="ARBA00006674"/>
    </source>
</evidence>
<evidence type="ECO:0000256" key="1">
    <source>
        <dbReference type="ARBA" id="ARBA00004604"/>
    </source>
</evidence>
<dbReference type="InterPro" id="IPR035367">
    <property type="entry name" value="Nrap_D2"/>
</dbReference>
<feature type="domain" description="Nrap protein" evidence="12">
    <location>
        <begin position="1044"/>
        <end position="1167"/>
    </location>
</feature>
<evidence type="ECO:0000256" key="4">
    <source>
        <dbReference type="ARBA" id="ARBA00023242"/>
    </source>
</evidence>